<evidence type="ECO:0000313" key="4">
    <source>
        <dbReference type="Proteomes" id="UP000030466"/>
    </source>
</evidence>
<protein>
    <recommendedName>
        <fullName evidence="2">DUF3592 domain-containing protein</fullName>
    </recommendedName>
</protein>
<proteinExistence type="predicted"/>
<organism evidence="3 4">
    <name type="scientific">Kocuria rosea subsp. polaris</name>
    <dbReference type="NCBI Taxonomy" id="136273"/>
    <lineage>
        <taxon>Bacteria</taxon>
        <taxon>Bacillati</taxon>
        <taxon>Actinomycetota</taxon>
        <taxon>Actinomycetes</taxon>
        <taxon>Micrococcales</taxon>
        <taxon>Micrococcaceae</taxon>
        <taxon>Kocuria</taxon>
    </lineage>
</organism>
<feature type="transmembrane region" description="Helical" evidence="1">
    <location>
        <begin position="6"/>
        <end position="24"/>
    </location>
</feature>
<evidence type="ECO:0000259" key="2">
    <source>
        <dbReference type="Pfam" id="PF12158"/>
    </source>
</evidence>
<dbReference type="AlphaFoldDB" id="A0A0A6VQW6"/>
<keyword evidence="4" id="KW-1185">Reference proteome</keyword>
<sequence>MSTVLYAVWALFVAGTAGSIVHTVRKSRRHDRLTAHWPRAEATVTGSRASWTSGVGSTSRSRRFWPTYRFADLHGTAFTATSAVSSAARPVPGTVVEVAYNPEDPTESFQVSNQTRVTLGCLIPFFAVFAAVLFWFITVLPLP</sequence>
<keyword evidence="1" id="KW-0472">Membrane</keyword>
<reference evidence="3 4" key="1">
    <citation type="journal article" date="2003" name="Int. J. Syst. Evol. Microbiol.">
        <title>Kocuria polaris sp. nov., an orange-pigmented psychrophilic bacterium isolated from an Antarctic cyanobacterial mat sample.</title>
        <authorList>
            <person name="Reddy G.S."/>
            <person name="Prakash J.S."/>
            <person name="Prabahar V."/>
            <person name="Matsumoto G.I."/>
            <person name="Stackebrandt E."/>
            <person name="Shivaji S."/>
        </authorList>
    </citation>
    <scope>NUCLEOTIDE SEQUENCE [LARGE SCALE GENOMIC DNA]</scope>
    <source>
        <strain evidence="3 4">CMS 76or</strain>
    </source>
</reference>
<dbReference type="Proteomes" id="UP000030466">
    <property type="component" value="Unassembled WGS sequence"/>
</dbReference>
<feature type="transmembrane region" description="Helical" evidence="1">
    <location>
        <begin position="117"/>
        <end position="137"/>
    </location>
</feature>
<name>A0A0A6VQW6_KOCRO</name>
<comment type="caution">
    <text evidence="3">The sequence shown here is derived from an EMBL/GenBank/DDBJ whole genome shotgun (WGS) entry which is preliminary data.</text>
</comment>
<evidence type="ECO:0000256" key="1">
    <source>
        <dbReference type="SAM" id="Phobius"/>
    </source>
</evidence>
<dbReference type="OrthoDB" id="6876190at2"/>
<dbReference type="EMBL" id="JSUH01000008">
    <property type="protein sequence ID" value="KHD97400.1"/>
    <property type="molecule type" value="Genomic_DNA"/>
</dbReference>
<dbReference type="Pfam" id="PF12158">
    <property type="entry name" value="DUF3592"/>
    <property type="match status" value="1"/>
</dbReference>
<keyword evidence="1" id="KW-1133">Transmembrane helix</keyword>
<gene>
    <name evidence="3" type="ORF">GY22_10435</name>
</gene>
<dbReference type="InterPro" id="IPR021994">
    <property type="entry name" value="DUF3592"/>
</dbReference>
<dbReference type="RefSeq" id="WP_035927089.1">
    <property type="nucleotide sequence ID" value="NZ_JSUH01000008.1"/>
</dbReference>
<keyword evidence="1" id="KW-0812">Transmembrane</keyword>
<feature type="domain" description="DUF3592" evidence="2">
    <location>
        <begin position="41"/>
        <end position="109"/>
    </location>
</feature>
<accession>A0A0A6VQW6</accession>
<evidence type="ECO:0000313" key="3">
    <source>
        <dbReference type="EMBL" id="KHD97400.1"/>
    </source>
</evidence>